<gene>
    <name evidence="2" type="ORF">MARSALSMR5_03014</name>
</gene>
<dbReference type="Proteomes" id="UP000193100">
    <property type="component" value="Chromosome"/>
</dbReference>
<dbReference type="SUPFAM" id="SSF82185">
    <property type="entry name" value="Histone H3 K4-specific methyltransferase SET7/9 N-terminal domain"/>
    <property type="match status" value="1"/>
</dbReference>
<dbReference type="SMART" id="SM00698">
    <property type="entry name" value="MORN"/>
    <property type="match status" value="5"/>
</dbReference>
<dbReference type="PANTHER" id="PTHR23084:SF263">
    <property type="entry name" value="MORN REPEAT-CONTAINING PROTEIN 1"/>
    <property type="match status" value="1"/>
</dbReference>
<evidence type="ECO:0000313" key="2">
    <source>
        <dbReference type="EMBL" id="ARM85059.1"/>
    </source>
</evidence>
<evidence type="ECO:0000313" key="3">
    <source>
        <dbReference type="Proteomes" id="UP000193100"/>
    </source>
</evidence>
<keyword evidence="1" id="KW-0677">Repeat</keyword>
<dbReference type="GO" id="GO:0006508">
    <property type="term" value="P:proteolysis"/>
    <property type="evidence" value="ECO:0007669"/>
    <property type="project" value="InterPro"/>
</dbReference>
<reference evidence="2 3" key="1">
    <citation type="submission" date="2017-04" db="EMBL/GenBank/DDBJ databases">
        <title>Genome Sequence of Marinobacter salarius strain SMR5 Isolated from a culture of the Diatom Skeletonema marinoi.</title>
        <authorList>
            <person name="Topel M."/>
            <person name="Pinder M.I.M."/>
            <person name="Johansson O.N."/>
            <person name="Kourtchenko O."/>
            <person name="Godhe A."/>
            <person name="Clarke A.K."/>
        </authorList>
    </citation>
    <scope>NUCLEOTIDE SEQUENCE [LARGE SCALE GENOMIC DNA]</scope>
    <source>
        <strain evidence="2 3">SMR5</strain>
    </source>
</reference>
<dbReference type="EMBL" id="CP020931">
    <property type="protein sequence ID" value="ARM85059.1"/>
    <property type="molecule type" value="Genomic_DNA"/>
</dbReference>
<dbReference type="InterPro" id="IPR001096">
    <property type="entry name" value="Peptidase_C13"/>
</dbReference>
<proteinExistence type="predicted"/>
<dbReference type="SUPFAM" id="SSF52129">
    <property type="entry name" value="Caspase-like"/>
    <property type="match status" value="1"/>
</dbReference>
<dbReference type="InterPro" id="IPR029030">
    <property type="entry name" value="Caspase-like_dom_sf"/>
</dbReference>
<accession>A0A1W6KCN2</accession>
<dbReference type="GeneID" id="77256941"/>
<protein>
    <submittedName>
        <fullName evidence="2">Peptidase C13 family protein</fullName>
    </submittedName>
</protein>
<dbReference type="Gene3D" id="2.20.110.10">
    <property type="entry name" value="Histone H3 K4-specific methyltransferase SET7/9 N-terminal domain"/>
    <property type="match status" value="1"/>
</dbReference>
<organism evidence="2 3">
    <name type="scientific">Marinobacter salarius</name>
    <dbReference type="NCBI Taxonomy" id="1420917"/>
    <lineage>
        <taxon>Bacteria</taxon>
        <taxon>Pseudomonadati</taxon>
        <taxon>Pseudomonadota</taxon>
        <taxon>Gammaproteobacteria</taxon>
        <taxon>Pseudomonadales</taxon>
        <taxon>Marinobacteraceae</taxon>
        <taxon>Marinobacter</taxon>
    </lineage>
</organism>
<dbReference type="PROSITE" id="PS51257">
    <property type="entry name" value="PROKAR_LIPOPROTEIN"/>
    <property type="match status" value="1"/>
</dbReference>
<dbReference type="PANTHER" id="PTHR23084">
    <property type="entry name" value="PHOSPHATIDYLINOSITOL-4-PHOSPHATE 5-KINASE RELATED"/>
    <property type="match status" value="1"/>
</dbReference>
<dbReference type="RefSeq" id="WP_085681409.1">
    <property type="nucleotide sequence ID" value="NZ_CP020931.1"/>
</dbReference>
<evidence type="ECO:0000256" key="1">
    <source>
        <dbReference type="ARBA" id="ARBA00022737"/>
    </source>
</evidence>
<dbReference type="AlphaFoldDB" id="A0A1W6KCN2"/>
<dbReference type="GO" id="GO:0008233">
    <property type="term" value="F:peptidase activity"/>
    <property type="evidence" value="ECO:0007669"/>
    <property type="project" value="InterPro"/>
</dbReference>
<dbReference type="Pfam" id="PF02493">
    <property type="entry name" value="MORN"/>
    <property type="match status" value="4"/>
</dbReference>
<dbReference type="Gene3D" id="3.40.50.1460">
    <property type="match status" value="1"/>
</dbReference>
<dbReference type="InterPro" id="IPR003409">
    <property type="entry name" value="MORN"/>
</dbReference>
<dbReference type="Pfam" id="PF01650">
    <property type="entry name" value="Peptidase_C13"/>
    <property type="match status" value="1"/>
</dbReference>
<sequence length="462" mass="51397">MSKPVVSSPLRRAFPLVAILLLTACDAPQLLPPDARLPDGSTYSGDIQDGYFHGEGVQEFASGMVYTGQFQEGYWHGHGELESPAGWHYEGEFQKGTMSGQGVIEDDGSRYEGEFRNGEFHGEGRYEAGGSVYIAEFEDGEPVEGKHVTDYGTYEGEFRDWYYHGEGSYAFTGESEDLGSLTGTWEFGEFVDQEEYVAEASVPEEPALLTETILVEDRRRLNNQIESLAPEQAGAADAYFLAVGGDGTESVFMRDIQVAKTGLQAQFDVENRAIMLLNHRDYETFPLATRPSIASALEALDAQMNPEEDLLVVHLVSHGMQNGQLLLQQPGIELPNLSPQDFAEMLEPLNVRRKLLVISACYSGQWIEPLKDADTLIMTSARADRTSFGCGDDSEMTWFTKAVYQSVGLSLADPDAMFEDINQQIRTWEEEIGMEESNWSYPQSHVGENLREWLSQMPQPAP</sequence>
<dbReference type="STRING" id="1420917.AU15_17660"/>
<name>A0A1W6KCN2_9GAMM</name>